<dbReference type="PROSITE" id="PS50943">
    <property type="entry name" value="HTH_CROC1"/>
    <property type="match status" value="1"/>
</dbReference>
<dbReference type="Gene3D" id="1.10.260.40">
    <property type="entry name" value="lambda repressor-like DNA-binding domains"/>
    <property type="match status" value="1"/>
</dbReference>
<dbReference type="SMART" id="SM00530">
    <property type="entry name" value="HTH_XRE"/>
    <property type="match status" value="1"/>
</dbReference>
<dbReference type="Pfam" id="PF19054">
    <property type="entry name" value="DUF5753"/>
    <property type="match status" value="1"/>
</dbReference>
<dbReference type="RefSeq" id="WP_255925596.1">
    <property type="nucleotide sequence ID" value="NZ_JANFNH010000003.1"/>
</dbReference>
<reference evidence="2 3" key="1">
    <citation type="submission" date="2022-06" db="EMBL/GenBank/DDBJ databases">
        <title>Draft genome sequence of type strain Streptomyces rubrisoli DSM 42083.</title>
        <authorList>
            <person name="Duangmal K."/>
            <person name="Klaysubun C."/>
        </authorList>
    </citation>
    <scope>NUCLEOTIDE SEQUENCE [LARGE SCALE GENOMIC DNA]</scope>
    <source>
        <strain evidence="2 3">DSM 42083</strain>
    </source>
</reference>
<sequence>MPPRSNPTARQVRLGAEMRRMRERAGITARDAAAFLHSNPIQMSHVESGRSGISEERIRRLADYYSCENRRYVDALVEMANERGKGWWEEYRGRLCAVALDLAEMEHHAVHMRALEVLHIPGLLQTEDHMRAAFSYVNPGLAREKLDTWVEFRSRRKAALGGCVFGAVIHEAALRLKVGGTKEARAQLRYLLEMSQRDGVSVRIIPFDAEGFAGAGYSMLYVGGPVSQLDTVQMDTMDGSSFVDEESRLHKYRTLLDRIESSALTPEASRDFIRRVEREL</sequence>
<evidence type="ECO:0000259" key="1">
    <source>
        <dbReference type="PROSITE" id="PS50943"/>
    </source>
</evidence>
<dbReference type="InterPro" id="IPR043917">
    <property type="entry name" value="DUF5753"/>
</dbReference>
<gene>
    <name evidence="2" type="ORF">NON19_06120</name>
</gene>
<dbReference type="InterPro" id="IPR001387">
    <property type="entry name" value="Cro/C1-type_HTH"/>
</dbReference>
<comment type="caution">
    <text evidence="2">The sequence shown here is derived from an EMBL/GenBank/DDBJ whole genome shotgun (WGS) entry which is preliminary data.</text>
</comment>
<accession>A0ABT1PAZ8</accession>
<evidence type="ECO:0000313" key="3">
    <source>
        <dbReference type="Proteomes" id="UP001206206"/>
    </source>
</evidence>
<dbReference type="EMBL" id="JANFNH010000003">
    <property type="protein sequence ID" value="MCQ4041613.1"/>
    <property type="molecule type" value="Genomic_DNA"/>
</dbReference>
<evidence type="ECO:0000313" key="2">
    <source>
        <dbReference type="EMBL" id="MCQ4041613.1"/>
    </source>
</evidence>
<organism evidence="2 3">
    <name type="scientific">Streptantibioticus rubrisoli</name>
    <dbReference type="NCBI Taxonomy" id="1387313"/>
    <lineage>
        <taxon>Bacteria</taxon>
        <taxon>Bacillati</taxon>
        <taxon>Actinomycetota</taxon>
        <taxon>Actinomycetes</taxon>
        <taxon>Kitasatosporales</taxon>
        <taxon>Streptomycetaceae</taxon>
        <taxon>Streptantibioticus</taxon>
    </lineage>
</organism>
<keyword evidence="3" id="KW-1185">Reference proteome</keyword>
<protein>
    <submittedName>
        <fullName evidence="2">Helix-turn-helix domain-containing protein</fullName>
    </submittedName>
</protein>
<dbReference type="Proteomes" id="UP001206206">
    <property type="component" value="Unassembled WGS sequence"/>
</dbReference>
<dbReference type="SUPFAM" id="SSF47413">
    <property type="entry name" value="lambda repressor-like DNA-binding domains"/>
    <property type="match status" value="1"/>
</dbReference>
<dbReference type="Pfam" id="PF13560">
    <property type="entry name" value="HTH_31"/>
    <property type="match status" value="1"/>
</dbReference>
<proteinExistence type="predicted"/>
<dbReference type="InterPro" id="IPR010982">
    <property type="entry name" value="Lambda_DNA-bd_dom_sf"/>
</dbReference>
<name>A0ABT1PAZ8_9ACTN</name>
<dbReference type="CDD" id="cd00093">
    <property type="entry name" value="HTH_XRE"/>
    <property type="match status" value="1"/>
</dbReference>
<feature type="domain" description="HTH cro/C1-type" evidence="1">
    <location>
        <begin position="18"/>
        <end position="73"/>
    </location>
</feature>